<dbReference type="EMBL" id="JAANXD010000100">
    <property type="protein sequence ID" value="MBS1259600.1"/>
    <property type="molecule type" value="Genomic_DNA"/>
</dbReference>
<sequence length="458" mass="50663">MSDTKEKLRYHFVGIGGIGMSALAQIIKSQGHFVSGSDRRLDKKQTPEVFHKLESQGIKLYPQDGTGIENTIDFTVISSAVEEDNPDIKIAMQLNIRIIKRSELLSSIFNNKYGIAIGGSNGKTTVCGMTSWVLDQAGHDPTVVGGGYARNYITEKSLGNARFGNSEKIVIEADESDGSLINYMPKVSVITDLSKDHKTVEELGVLFSKFAENTSGTVIINENCFRFIKINGTSKKVIRYGESSEADVKVSQISCNPFGSRFEMNGNDFEINIPGLYNVFNTLAVIAVARTEGVSDREINKALRSFKGTKRRMEIVGEKKGIKVIDDYAHNLRKIQAAIDAVRLSSKRLIVVFQPHGYGPTEFLRDEYISAFAGKLLPTDTLYMPEIFYAGGTAHRRISSKEIIEELKDKGINAFFIPERDDIITEVKQRAVPNDSILVMGARDDSLTDLCHAILNGL</sequence>
<gene>
    <name evidence="12" type="ORF">MAG551_02673</name>
</gene>
<keyword evidence="3" id="KW-0547">Nucleotide-binding</keyword>
<evidence type="ECO:0000256" key="3">
    <source>
        <dbReference type="ARBA" id="ARBA00022741"/>
    </source>
</evidence>
<keyword evidence="8" id="KW-0961">Cell wall biogenesis/degradation</keyword>
<organism evidence="12 13">
    <name type="scientific">Candidatus Scalindua arabica</name>
    <dbReference type="NCBI Taxonomy" id="1127984"/>
    <lineage>
        <taxon>Bacteria</taxon>
        <taxon>Pseudomonadati</taxon>
        <taxon>Planctomycetota</taxon>
        <taxon>Candidatus Brocadiia</taxon>
        <taxon>Candidatus Brocadiales</taxon>
        <taxon>Candidatus Scalinduaceae</taxon>
        <taxon>Candidatus Scalindua</taxon>
    </lineage>
</organism>
<dbReference type="PANTHER" id="PTHR43445:SF3">
    <property type="entry name" value="UDP-N-ACETYLMURAMATE--L-ALANINE LIGASE"/>
    <property type="match status" value="1"/>
</dbReference>
<evidence type="ECO:0000259" key="10">
    <source>
        <dbReference type="Pfam" id="PF02875"/>
    </source>
</evidence>
<dbReference type="InterPro" id="IPR004101">
    <property type="entry name" value="Mur_ligase_C"/>
</dbReference>
<dbReference type="InterPro" id="IPR050061">
    <property type="entry name" value="MurCDEF_pg_biosynth"/>
</dbReference>
<evidence type="ECO:0000256" key="6">
    <source>
        <dbReference type="ARBA" id="ARBA00022984"/>
    </source>
</evidence>
<keyword evidence="4" id="KW-0067">ATP-binding</keyword>
<dbReference type="GO" id="GO:0051301">
    <property type="term" value="P:cell division"/>
    <property type="evidence" value="ECO:0007669"/>
    <property type="project" value="UniProtKB-KW"/>
</dbReference>
<dbReference type="GO" id="GO:0005524">
    <property type="term" value="F:ATP binding"/>
    <property type="evidence" value="ECO:0007669"/>
    <property type="project" value="UniProtKB-KW"/>
</dbReference>
<dbReference type="Pfam" id="PF01225">
    <property type="entry name" value="Mur_ligase"/>
    <property type="match status" value="1"/>
</dbReference>
<keyword evidence="6" id="KW-0573">Peptidoglycan synthesis</keyword>
<dbReference type="GO" id="GO:0071555">
    <property type="term" value="P:cell wall organization"/>
    <property type="evidence" value="ECO:0007669"/>
    <property type="project" value="UniProtKB-KW"/>
</dbReference>
<dbReference type="Pfam" id="PF02875">
    <property type="entry name" value="Mur_ligase_C"/>
    <property type="match status" value="1"/>
</dbReference>
<dbReference type="SUPFAM" id="SSF53244">
    <property type="entry name" value="MurD-like peptide ligases, peptide-binding domain"/>
    <property type="match status" value="1"/>
</dbReference>
<proteinExistence type="predicted"/>
<dbReference type="InterPro" id="IPR000713">
    <property type="entry name" value="Mur_ligase_N"/>
</dbReference>
<evidence type="ECO:0000313" key="12">
    <source>
        <dbReference type="EMBL" id="MBS1259600.1"/>
    </source>
</evidence>
<dbReference type="InterPro" id="IPR036615">
    <property type="entry name" value="Mur_ligase_C_dom_sf"/>
</dbReference>
<keyword evidence="5" id="KW-0133">Cell shape</keyword>
<dbReference type="AlphaFoldDB" id="A0A941W7Z3"/>
<accession>A0A941W7Z3</accession>
<dbReference type="InterPro" id="IPR013221">
    <property type="entry name" value="Mur_ligase_cen"/>
</dbReference>
<feature type="domain" description="Mur ligase C-terminal" evidence="10">
    <location>
        <begin position="311"/>
        <end position="443"/>
    </location>
</feature>
<dbReference type="Gene3D" id="3.90.190.20">
    <property type="entry name" value="Mur ligase, C-terminal domain"/>
    <property type="match status" value="1"/>
</dbReference>
<keyword evidence="2" id="KW-0132">Cell division</keyword>
<dbReference type="Proteomes" id="UP000722750">
    <property type="component" value="Unassembled WGS sequence"/>
</dbReference>
<dbReference type="InterPro" id="IPR036565">
    <property type="entry name" value="Mur-like_cat_sf"/>
</dbReference>
<evidence type="ECO:0000256" key="8">
    <source>
        <dbReference type="ARBA" id="ARBA00023316"/>
    </source>
</evidence>
<feature type="domain" description="Mur ligase central" evidence="11">
    <location>
        <begin position="117"/>
        <end position="289"/>
    </location>
</feature>
<evidence type="ECO:0000256" key="2">
    <source>
        <dbReference type="ARBA" id="ARBA00022618"/>
    </source>
</evidence>
<evidence type="ECO:0000256" key="4">
    <source>
        <dbReference type="ARBA" id="ARBA00022840"/>
    </source>
</evidence>
<evidence type="ECO:0000313" key="13">
    <source>
        <dbReference type="Proteomes" id="UP000722750"/>
    </source>
</evidence>
<dbReference type="GO" id="GO:0009252">
    <property type="term" value="P:peptidoglycan biosynthetic process"/>
    <property type="evidence" value="ECO:0007669"/>
    <property type="project" value="UniProtKB-KW"/>
</dbReference>
<comment type="caution">
    <text evidence="12">The sequence shown here is derived from an EMBL/GenBank/DDBJ whole genome shotgun (WGS) entry which is preliminary data.</text>
</comment>
<evidence type="ECO:0000256" key="1">
    <source>
        <dbReference type="ARBA" id="ARBA00022598"/>
    </source>
</evidence>
<dbReference type="SUPFAM" id="SSF53623">
    <property type="entry name" value="MurD-like peptide ligases, catalytic domain"/>
    <property type="match status" value="1"/>
</dbReference>
<evidence type="ECO:0000256" key="5">
    <source>
        <dbReference type="ARBA" id="ARBA00022960"/>
    </source>
</evidence>
<dbReference type="Gene3D" id="3.40.1190.10">
    <property type="entry name" value="Mur-like, catalytic domain"/>
    <property type="match status" value="1"/>
</dbReference>
<dbReference type="SUPFAM" id="SSF51984">
    <property type="entry name" value="MurCD N-terminal domain"/>
    <property type="match status" value="1"/>
</dbReference>
<reference evidence="12" key="1">
    <citation type="journal article" date="2021" name="ISME J.">
        <title>Fine-scale metabolic discontinuity in a stratified prokaryote microbiome of a Red Sea deep halocline.</title>
        <authorList>
            <person name="Michoud G."/>
            <person name="Ngugi D.K."/>
            <person name="Barozzi A."/>
            <person name="Merlino G."/>
            <person name="Calleja M.L."/>
            <person name="Delgado-Huertas A."/>
            <person name="Moran X.A.G."/>
            <person name="Daffonchio D."/>
        </authorList>
    </citation>
    <scope>NUCLEOTIDE SEQUENCE</scope>
    <source>
        <strain evidence="12">SuakinDeep_MAG55_1</strain>
    </source>
</reference>
<keyword evidence="1 12" id="KW-0436">Ligase</keyword>
<evidence type="ECO:0000256" key="7">
    <source>
        <dbReference type="ARBA" id="ARBA00023306"/>
    </source>
</evidence>
<keyword evidence="7" id="KW-0131">Cell cycle</keyword>
<evidence type="ECO:0000259" key="11">
    <source>
        <dbReference type="Pfam" id="PF08245"/>
    </source>
</evidence>
<dbReference type="Gene3D" id="3.40.50.720">
    <property type="entry name" value="NAD(P)-binding Rossmann-like Domain"/>
    <property type="match status" value="1"/>
</dbReference>
<dbReference type="GO" id="GO:0008360">
    <property type="term" value="P:regulation of cell shape"/>
    <property type="evidence" value="ECO:0007669"/>
    <property type="project" value="UniProtKB-KW"/>
</dbReference>
<evidence type="ECO:0000259" key="9">
    <source>
        <dbReference type="Pfam" id="PF01225"/>
    </source>
</evidence>
<dbReference type="PANTHER" id="PTHR43445">
    <property type="entry name" value="UDP-N-ACETYLMURAMATE--L-ALANINE LIGASE-RELATED"/>
    <property type="match status" value="1"/>
</dbReference>
<protein>
    <submittedName>
        <fullName evidence="12">UDP-N-acetylmuramate--L-alanine ligase</fullName>
    </submittedName>
</protein>
<feature type="domain" description="Mur ligase N-terminal catalytic" evidence="9">
    <location>
        <begin position="10"/>
        <end position="113"/>
    </location>
</feature>
<name>A0A941W7Z3_9BACT</name>
<dbReference type="GO" id="GO:0016881">
    <property type="term" value="F:acid-amino acid ligase activity"/>
    <property type="evidence" value="ECO:0007669"/>
    <property type="project" value="InterPro"/>
</dbReference>
<dbReference type="Pfam" id="PF08245">
    <property type="entry name" value="Mur_ligase_M"/>
    <property type="match status" value="1"/>
</dbReference>